<proteinExistence type="predicted"/>
<keyword evidence="2" id="KW-1185">Reference proteome</keyword>
<comment type="caution">
    <text evidence="1">The sequence shown here is derived from an EMBL/GenBank/DDBJ whole genome shotgun (WGS) entry which is preliminary data.</text>
</comment>
<gene>
    <name evidence="1" type="ORF">GXP69_01480</name>
</gene>
<accession>A0A6B3LH57</accession>
<name>A0A6B3LH57_9BACT</name>
<organism evidence="1 2">
    <name type="scientific">Pontibacter burrus</name>
    <dbReference type="NCBI Taxonomy" id="2704466"/>
    <lineage>
        <taxon>Bacteria</taxon>
        <taxon>Pseudomonadati</taxon>
        <taxon>Bacteroidota</taxon>
        <taxon>Cytophagia</taxon>
        <taxon>Cytophagales</taxon>
        <taxon>Hymenobacteraceae</taxon>
        <taxon>Pontibacter</taxon>
    </lineage>
</organism>
<dbReference type="EMBL" id="JAAGWD010000001">
    <property type="protein sequence ID" value="NEM96352.1"/>
    <property type="molecule type" value="Genomic_DNA"/>
</dbReference>
<dbReference type="AlphaFoldDB" id="A0A6B3LH57"/>
<evidence type="ECO:0008006" key="3">
    <source>
        <dbReference type="Google" id="ProtNLM"/>
    </source>
</evidence>
<protein>
    <recommendedName>
        <fullName evidence="3">STAS/SEC14 domain-containing protein</fullName>
    </recommendedName>
</protein>
<sequence length="149" mass="17112">MYSVTLHSGTPESSYEKVAKNSCYEMIVDKAKNRVYFTILGYWKNKTAVESLLKDWKKAVSFTQPNFTVLTDMRTMITHPQELNELHLAAQQFVIDSGVKQVANVMPTDKIAHLQLNSFTSNSELPYRNFDSMDEAETWLNQQNKPSLN</sequence>
<evidence type="ECO:0000313" key="2">
    <source>
        <dbReference type="Proteomes" id="UP000474777"/>
    </source>
</evidence>
<dbReference type="Proteomes" id="UP000474777">
    <property type="component" value="Unassembled WGS sequence"/>
</dbReference>
<reference evidence="1 2" key="1">
    <citation type="submission" date="2020-02" db="EMBL/GenBank/DDBJ databases">
        <authorList>
            <person name="Kim M.K."/>
        </authorList>
    </citation>
    <scope>NUCLEOTIDE SEQUENCE [LARGE SCALE GENOMIC DNA]</scope>
    <source>
        <strain evidence="1 2">BT327</strain>
    </source>
</reference>
<evidence type="ECO:0000313" key="1">
    <source>
        <dbReference type="EMBL" id="NEM96352.1"/>
    </source>
</evidence>